<keyword evidence="2" id="KW-1185">Reference proteome</keyword>
<proteinExistence type="predicted"/>
<organism evidence="1 2">
    <name type="scientific">Taenia crassiceps</name>
    <dbReference type="NCBI Taxonomy" id="6207"/>
    <lineage>
        <taxon>Eukaryota</taxon>
        <taxon>Metazoa</taxon>
        <taxon>Spiralia</taxon>
        <taxon>Lophotrochozoa</taxon>
        <taxon>Platyhelminthes</taxon>
        <taxon>Cestoda</taxon>
        <taxon>Eucestoda</taxon>
        <taxon>Cyclophyllidea</taxon>
        <taxon>Taeniidae</taxon>
        <taxon>Taenia</taxon>
    </lineage>
</organism>
<comment type="caution">
    <text evidence="1">The sequence shown here is derived from an EMBL/GenBank/DDBJ whole genome shotgun (WGS) entry which is preliminary data.</text>
</comment>
<name>A0ABR4QNW8_9CEST</name>
<dbReference type="EMBL" id="JAKROA010000001">
    <property type="protein sequence ID" value="KAL5111320.1"/>
    <property type="molecule type" value="Genomic_DNA"/>
</dbReference>
<accession>A0ABR4QNW8</accession>
<sequence length="77" mass="9072">MIIEECRFTVVSVELLHPRLVAGHSRQMKIRFTVPIFRGRCVKLLDFANYRDKRDGAICELVEWLIYSFRVRIDTSG</sequence>
<dbReference type="Proteomes" id="UP001651158">
    <property type="component" value="Unassembled WGS sequence"/>
</dbReference>
<reference evidence="1 2" key="1">
    <citation type="journal article" date="2022" name="Front. Cell. Infect. Microbiol.">
        <title>The Genomes of Two Strains of Taenia crassiceps the Animal Model for the Study of Human Cysticercosis.</title>
        <authorList>
            <person name="Bobes R.J."/>
            <person name="Estrada K."/>
            <person name="Rios-Valencia D.G."/>
            <person name="Calderon-Gallegos A."/>
            <person name="de la Torre P."/>
            <person name="Carrero J.C."/>
            <person name="Sanchez-Flores A."/>
            <person name="Laclette J.P."/>
        </authorList>
    </citation>
    <scope>NUCLEOTIDE SEQUENCE [LARGE SCALE GENOMIC DNA]</scope>
    <source>
        <strain evidence="1">WFUcys</strain>
    </source>
</reference>
<evidence type="ECO:0000313" key="1">
    <source>
        <dbReference type="EMBL" id="KAL5111320.1"/>
    </source>
</evidence>
<protein>
    <submittedName>
        <fullName evidence="1">Uncharacterized protein</fullName>
    </submittedName>
</protein>
<gene>
    <name evidence="1" type="ORF">TcWFU_001178</name>
</gene>
<evidence type="ECO:0000313" key="2">
    <source>
        <dbReference type="Proteomes" id="UP001651158"/>
    </source>
</evidence>